<name>A0A250X2X3_9CHLO</name>
<evidence type="ECO:0000313" key="2">
    <source>
        <dbReference type="EMBL" id="GAX77242.1"/>
    </source>
</evidence>
<accession>A0A250X2X3</accession>
<gene>
    <name evidence="2" type="ORF">CEUSTIGMA_g4689.t1</name>
</gene>
<proteinExistence type="predicted"/>
<evidence type="ECO:0000313" key="3">
    <source>
        <dbReference type="Proteomes" id="UP000232323"/>
    </source>
</evidence>
<dbReference type="AlphaFoldDB" id="A0A250X2X3"/>
<feature type="compositionally biased region" description="Polar residues" evidence="1">
    <location>
        <begin position="635"/>
        <end position="647"/>
    </location>
</feature>
<feature type="region of interest" description="Disordered" evidence="1">
    <location>
        <begin position="187"/>
        <end position="285"/>
    </location>
</feature>
<feature type="compositionally biased region" description="Gly residues" evidence="1">
    <location>
        <begin position="245"/>
        <end position="256"/>
    </location>
</feature>
<reference evidence="2 3" key="1">
    <citation type="submission" date="2017-08" db="EMBL/GenBank/DDBJ databases">
        <title>Acidophilic green algal genome provides insights into adaptation to an acidic environment.</title>
        <authorList>
            <person name="Hirooka S."/>
            <person name="Hirose Y."/>
            <person name="Kanesaki Y."/>
            <person name="Higuchi S."/>
            <person name="Fujiwara T."/>
            <person name="Onuma R."/>
            <person name="Era A."/>
            <person name="Ohbayashi R."/>
            <person name="Uzuka A."/>
            <person name="Nozaki H."/>
            <person name="Yoshikawa H."/>
            <person name="Miyagishima S.Y."/>
        </authorList>
    </citation>
    <scope>NUCLEOTIDE SEQUENCE [LARGE SCALE GENOMIC DNA]</scope>
    <source>
        <strain evidence="2 3">NIES-2499</strain>
    </source>
</reference>
<comment type="caution">
    <text evidence="2">The sequence shown here is derived from an EMBL/GenBank/DDBJ whole genome shotgun (WGS) entry which is preliminary data.</text>
</comment>
<sequence>MSEIYQQLEGGDSQTAVKHISSTSQVTLCPSEGKGLQSSSTLWDHAHIPQRLKNTYGDHQAGLTREPFTKVITSSASVVGSDLVERLILRQQKDTKYNGVLINFETLQTQANSIRVQQPLKRSHGGSLWPQLQPRRTVMKTGEHPTTKFKADGQSHACADSLSILSSAAESSMCGRESTVDHTTRIIKQQDVGENRSLQPQKPAAAATDPALTTTTTATSDPSAYANAAGSAEAGGTAGSAEAGGTAGSAGAGGTAGSAEAGGTAGSAEAGGTAGSAEAGGTAGEGGAAEKLCNLQESLITPSRIYQLPFEPVTSVHSLRPQAPQSVKDTALGKNLVFKGLGSKSMTVQPIQSSEAQKVTTLPWLFTKDSRNKPKSSLHRSVADIAFPSKGCPETGDSLNVSKHSTIEISLPPLVGSPKGEVQSLKVVRREMHRLSLHQADLLSQSRGQCILKLYGRHGSTFRSQQRSDARVEYMATRLPSVAARLPQLPLKWYCQPEIGVLQEVASDSCEVFDTTMHTESQTTTPASRASPLPLLFAPTSPTADMLHHTQKLIPVIHVGDTDDHLLNILERNRESCYHAHLPDELCEPSLNSYLSQLSFLVKEGTEAQIRTQPANAGTLTDDSMSAFVEQQTLQENTPVTGKETPSPSVPATVEEVTPSPSVPATVEEVTPSPSVPATVEEVTPSPSVPITVEEVTPSPSVPATVEEVTPSPSVPLTVEEV</sequence>
<protein>
    <submittedName>
        <fullName evidence="2">Uncharacterized protein</fullName>
    </submittedName>
</protein>
<feature type="non-terminal residue" evidence="2">
    <location>
        <position position="722"/>
    </location>
</feature>
<feature type="region of interest" description="Disordered" evidence="1">
    <location>
        <begin position="635"/>
        <end position="722"/>
    </location>
</feature>
<organism evidence="2 3">
    <name type="scientific">Chlamydomonas eustigma</name>
    <dbReference type="NCBI Taxonomy" id="1157962"/>
    <lineage>
        <taxon>Eukaryota</taxon>
        <taxon>Viridiplantae</taxon>
        <taxon>Chlorophyta</taxon>
        <taxon>core chlorophytes</taxon>
        <taxon>Chlorophyceae</taxon>
        <taxon>CS clade</taxon>
        <taxon>Chlamydomonadales</taxon>
        <taxon>Chlamydomonadaceae</taxon>
        <taxon>Chlamydomonas</taxon>
    </lineage>
</organism>
<keyword evidence="3" id="KW-1185">Reference proteome</keyword>
<dbReference type="Proteomes" id="UP000232323">
    <property type="component" value="Unassembled WGS sequence"/>
</dbReference>
<dbReference type="EMBL" id="BEGY01000023">
    <property type="protein sequence ID" value="GAX77242.1"/>
    <property type="molecule type" value="Genomic_DNA"/>
</dbReference>
<feature type="compositionally biased region" description="Low complexity" evidence="1">
    <location>
        <begin position="204"/>
        <end position="244"/>
    </location>
</feature>
<evidence type="ECO:0000256" key="1">
    <source>
        <dbReference type="SAM" id="MobiDB-lite"/>
    </source>
</evidence>
<feature type="compositionally biased region" description="Low complexity" evidence="1">
    <location>
        <begin position="257"/>
        <end position="280"/>
    </location>
</feature>